<evidence type="ECO:0000313" key="2">
    <source>
        <dbReference type="EMBL" id="RNB89291.1"/>
    </source>
</evidence>
<dbReference type="EMBL" id="RHHU01000003">
    <property type="protein sequence ID" value="RNB89291.1"/>
    <property type="molecule type" value="Genomic_DNA"/>
</dbReference>
<dbReference type="Gene3D" id="3.50.50.60">
    <property type="entry name" value="FAD/NAD(P)-binding domain"/>
    <property type="match status" value="1"/>
</dbReference>
<dbReference type="Pfam" id="PF13738">
    <property type="entry name" value="Pyr_redox_3"/>
    <property type="match status" value="1"/>
</dbReference>
<keyword evidence="1" id="KW-0560">Oxidoreductase</keyword>
<protein>
    <submittedName>
        <fullName evidence="2">FAD-dependent oxidoreductase</fullName>
    </submittedName>
</protein>
<sequence>MTDYDVIVIGAGQAGLSIGYYLQRHKLSFVILEKNIRVGTSWRERYDSLILFTPRAFNDLPGLPFPGDRHGFPDKNEAAHYLEMYARYHSFPIRLGVEVLRVENQGRSYLVHTQEQIFRARSVVVATGPFQEPYWPSLHSHVGKEIAQWHTATFRNGQQVDPGTVLVVGGGNSGIQIATELAQKHSVFLSIGQSRTHLPLSILGKTIFYYLRSLGLLTAPSSSRLGRLYRSLPDPIFGYKKELGQLQRAGKLKIAPRTVSLSGCTAVFEDGSTADFSTIIWATGYRPNYTWLDVLGACNELGRPFHQKGVSPVSGLFFLGLPWQRNRQSALMGGVGHDAAMLTNEIVDFLRSETVSIGGTMYGTPPSRSLS</sequence>
<dbReference type="InterPro" id="IPR050982">
    <property type="entry name" value="Auxin_biosynth/cation_transpt"/>
</dbReference>
<reference evidence="2 3" key="1">
    <citation type="submission" date="2018-10" db="EMBL/GenBank/DDBJ databases">
        <title>Phylogenomics of Brevibacillus.</title>
        <authorList>
            <person name="Dunlap C."/>
        </authorList>
    </citation>
    <scope>NUCLEOTIDE SEQUENCE [LARGE SCALE GENOMIC DNA]</scope>
    <source>
        <strain evidence="2 3">JCM 15774</strain>
    </source>
</reference>
<dbReference type="SUPFAM" id="SSF51905">
    <property type="entry name" value="FAD/NAD(P)-binding domain"/>
    <property type="match status" value="2"/>
</dbReference>
<evidence type="ECO:0000313" key="3">
    <source>
        <dbReference type="Proteomes" id="UP000269573"/>
    </source>
</evidence>
<gene>
    <name evidence="2" type="ORF">EDM59_09420</name>
</gene>
<name>A0A3M8DPB4_9BACL</name>
<dbReference type="PANTHER" id="PTHR43539">
    <property type="entry name" value="FLAVIN-BINDING MONOOXYGENASE-LIKE PROTEIN (AFU_ORTHOLOGUE AFUA_4G09220)"/>
    <property type="match status" value="1"/>
</dbReference>
<dbReference type="PRINTS" id="PR00368">
    <property type="entry name" value="FADPNR"/>
</dbReference>
<dbReference type="PRINTS" id="PR00469">
    <property type="entry name" value="PNDRDTASEII"/>
</dbReference>
<comment type="caution">
    <text evidence="2">The sequence shown here is derived from an EMBL/GenBank/DDBJ whole genome shotgun (WGS) entry which is preliminary data.</text>
</comment>
<proteinExistence type="predicted"/>
<dbReference type="InterPro" id="IPR036188">
    <property type="entry name" value="FAD/NAD-bd_sf"/>
</dbReference>
<dbReference type="GO" id="GO:0004497">
    <property type="term" value="F:monooxygenase activity"/>
    <property type="evidence" value="ECO:0007669"/>
    <property type="project" value="TreeGrafter"/>
</dbReference>
<dbReference type="RefSeq" id="WP_122923314.1">
    <property type="nucleotide sequence ID" value="NZ_RHHU01000003.1"/>
</dbReference>
<accession>A0A3M8DPB4</accession>
<dbReference type="GO" id="GO:0050660">
    <property type="term" value="F:flavin adenine dinucleotide binding"/>
    <property type="evidence" value="ECO:0007669"/>
    <property type="project" value="TreeGrafter"/>
</dbReference>
<keyword evidence="3" id="KW-1185">Reference proteome</keyword>
<dbReference type="PANTHER" id="PTHR43539:SF78">
    <property type="entry name" value="FLAVIN-CONTAINING MONOOXYGENASE"/>
    <property type="match status" value="1"/>
</dbReference>
<dbReference type="Proteomes" id="UP000269573">
    <property type="component" value="Unassembled WGS sequence"/>
</dbReference>
<dbReference type="AlphaFoldDB" id="A0A3M8DPB4"/>
<organism evidence="2 3">
    <name type="scientific">Brevibacillus nitrificans</name>
    <dbReference type="NCBI Taxonomy" id="651560"/>
    <lineage>
        <taxon>Bacteria</taxon>
        <taxon>Bacillati</taxon>
        <taxon>Bacillota</taxon>
        <taxon>Bacilli</taxon>
        <taxon>Bacillales</taxon>
        <taxon>Paenibacillaceae</taxon>
        <taxon>Brevibacillus</taxon>
    </lineage>
</organism>
<evidence type="ECO:0000256" key="1">
    <source>
        <dbReference type="ARBA" id="ARBA00023002"/>
    </source>
</evidence>